<evidence type="ECO:0000313" key="2">
    <source>
        <dbReference type="EMBL" id="CAH2301220.1"/>
    </source>
</evidence>
<feature type="compositionally biased region" description="Polar residues" evidence="1">
    <location>
        <begin position="1"/>
        <end position="36"/>
    </location>
</feature>
<organism evidence="2 3">
    <name type="scientific">Pelobates cultripes</name>
    <name type="common">Western spadefoot toad</name>
    <dbReference type="NCBI Taxonomy" id="61616"/>
    <lineage>
        <taxon>Eukaryota</taxon>
        <taxon>Metazoa</taxon>
        <taxon>Chordata</taxon>
        <taxon>Craniata</taxon>
        <taxon>Vertebrata</taxon>
        <taxon>Euteleostomi</taxon>
        <taxon>Amphibia</taxon>
        <taxon>Batrachia</taxon>
        <taxon>Anura</taxon>
        <taxon>Pelobatoidea</taxon>
        <taxon>Pelobatidae</taxon>
        <taxon>Pelobates</taxon>
    </lineage>
</organism>
<evidence type="ECO:0000256" key="1">
    <source>
        <dbReference type="SAM" id="MobiDB-lite"/>
    </source>
</evidence>
<feature type="compositionally biased region" description="Basic and acidic residues" evidence="1">
    <location>
        <begin position="37"/>
        <end position="47"/>
    </location>
</feature>
<dbReference type="AlphaFoldDB" id="A0AAD1SJX5"/>
<protein>
    <submittedName>
        <fullName evidence="2">Uncharacterized protein</fullName>
    </submittedName>
</protein>
<feature type="region of interest" description="Disordered" evidence="1">
    <location>
        <begin position="1"/>
        <end position="79"/>
    </location>
</feature>
<keyword evidence="3" id="KW-1185">Reference proteome</keyword>
<sequence length="79" mass="8995">MSRSNSASTRPWTLNTQGHTKQSANANRRSNWSISNTDHHPVWGHECTHHKHRTTREQQVGSTLRPPPTETTTPDIKSK</sequence>
<proteinExistence type="predicted"/>
<name>A0AAD1SJX5_PELCU</name>
<reference evidence="2" key="1">
    <citation type="submission" date="2022-03" db="EMBL/GenBank/DDBJ databases">
        <authorList>
            <person name="Alioto T."/>
            <person name="Alioto T."/>
            <person name="Gomez Garrido J."/>
        </authorList>
    </citation>
    <scope>NUCLEOTIDE SEQUENCE</scope>
</reference>
<gene>
    <name evidence="2" type="ORF">PECUL_23A016800</name>
</gene>
<dbReference type="Proteomes" id="UP001295444">
    <property type="component" value="Chromosome 06"/>
</dbReference>
<accession>A0AAD1SJX5</accession>
<evidence type="ECO:0000313" key="3">
    <source>
        <dbReference type="Proteomes" id="UP001295444"/>
    </source>
</evidence>
<dbReference type="EMBL" id="OW240917">
    <property type="protein sequence ID" value="CAH2301220.1"/>
    <property type="molecule type" value="Genomic_DNA"/>
</dbReference>
<feature type="compositionally biased region" description="Low complexity" evidence="1">
    <location>
        <begin position="70"/>
        <end position="79"/>
    </location>
</feature>